<dbReference type="EMBL" id="CP036273">
    <property type="protein sequence ID" value="QDU21649.1"/>
    <property type="molecule type" value="Genomic_DNA"/>
</dbReference>
<accession>A0A517XVX6</accession>
<evidence type="ECO:0000313" key="2">
    <source>
        <dbReference type="Proteomes" id="UP000319576"/>
    </source>
</evidence>
<organism evidence="1 2">
    <name type="scientific">Urbifossiella limnaea</name>
    <dbReference type="NCBI Taxonomy" id="2528023"/>
    <lineage>
        <taxon>Bacteria</taxon>
        <taxon>Pseudomonadati</taxon>
        <taxon>Planctomycetota</taxon>
        <taxon>Planctomycetia</taxon>
        <taxon>Gemmatales</taxon>
        <taxon>Gemmataceae</taxon>
        <taxon>Urbifossiella</taxon>
    </lineage>
</organism>
<proteinExistence type="predicted"/>
<gene>
    <name evidence="1" type="ORF">ETAA1_36200</name>
</gene>
<dbReference type="AlphaFoldDB" id="A0A517XVX6"/>
<dbReference type="Proteomes" id="UP000319576">
    <property type="component" value="Chromosome"/>
</dbReference>
<sequence>MTPTDAARLQDVYRREGVSLLRYARSAAPHAAGPARKLREDLFRAADEAAAARDVLGAVLEANRIAVPQSYAFPAVFTDLNCVAVRYLLSKVVADRAAAVTALETDLSALSDPSPRAALQPLLDLARRHRDRLVG</sequence>
<protein>
    <submittedName>
        <fullName evidence="1">Uncharacterized protein</fullName>
    </submittedName>
</protein>
<name>A0A517XVX6_9BACT</name>
<dbReference type="RefSeq" id="WP_145240754.1">
    <property type="nucleotide sequence ID" value="NZ_CP036273.1"/>
</dbReference>
<reference evidence="1 2" key="1">
    <citation type="submission" date="2019-02" db="EMBL/GenBank/DDBJ databases">
        <title>Deep-cultivation of Planctomycetes and their phenomic and genomic characterization uncovers novel biology.</title>
        <authorList>
            <person name="Wiegand S."/>
            <person name="Jogler M."/>
            <person name="Boedeker C."/>
            <person name="Pinto D."/>
            <person name="Vollmers J."/>
            <person name="Rivas-Marin E."/>
            <person name="Kohn T."/>
            <person name="Peeters S.H."/>
            <person name="Heuer A."/>
            <person name="Rast P."/>
            <person name="Oberbeckmann S."/>
            <person name="Bunk B."/>
            <person name="Jeske O."/>
            <person name="Meyerdierks A."/>
            <person name="Storesund J.E."/>
            <person name="Kallscheuer N."/>
            <person name="Luecker S."/>
            <person name="Lage O.M."/>
            <person name="Pohl T."/>
            <person name="Merkel B.J."/>
            <person name="Hornburger P."/>
            <person name="Mueller R.-W."/>
            <person name="Bruemmer F."/>
            <person name="Labrenz M."/>
            <person name="Spormann A.M."/>
            <person name="Op den Camp H."/>
            <person name="Overmann J."/>
            <person name="Amann R."/>
            <person name="Jetten M.S.M."/>
            <person name="Mascher T."/>
            <person name="Medema M.H."/>
            <person name="Devos D.P."/>
            <person name="Kaster A.-K."/>
            <person name="Ovreas L."/>
            <person name="Rohde M."/>
            <person name="Galperin M.Y."/>
            <person name="Jogler C."/>
        </authorList>
    </citation>
    <scope>NUCLEOTIDE SEQUENCE [LARGE SCALE GENOMIC DNA]</scope>
    <source>
        <strain evidence="1 2">ETA_A1</strain>
    </source>
</reference>
<keyword evidence="2" id="KW-1185">Reference proteome</keyword>
<evidence type="ECO:0000313" key="1">
    <source>
        <dbReference type="EMBL" id="QDU21649.1"/>
    </source>
</evidence>
<dbReference type="KEGG" id="uli:ETAA1_36200"/>